<dbReference type="AlphaFoldDB" id="A0A7S0EEG4"/>
<name>A0A7S0EEG4_9CRYP</name>
<sequence>MVKEHVLMCTRLLAICLVSCTLASLNAFGSCMSGAMQAGRVIIQQSGVAAVNGVYRRREVSSIPAAFSKVCDENQWDSASTWRRLADESKAWFEHDNGSYIYRNKQDGQWWIDGPDGYGVYIARDASDVPPRGGWKALQQHASSSMPRVEYEE</sequence>
<reference evidence="2" key="1">
    <citation type="submission" date="2021-01" db="EMBL/GenBank/DDBJ databases">
        <authorList>
            <person name="Corre E."/>
            <person name="Pelletier E."/>
            <person name="Niang G."/>
            <person name="Scheremetjew M."/>
            <person name="Finn R."/>
            <person name="Kale V."/>
            <person name="Holt S."/>
            <person name="Cochrane G."/>
            <person name="Meng A."/>
            <person name="Brown T."/>
            <person name="Cohen L."/>
        </authorList>
    </citation>
    <scope>NUCLEOTIDE SEQUENCE</scope>
    <source>
        <strain evidence="2">CCMP325</strain>
    </source>
</reference>
<dbReference type="PROSITE" id="PS51257">
    <property type="entry name" value="PROKAR_LIPOPROTEIN"/>
    <property type="match status" value="1"/>
</dbReference>
<dbReference type="EMBL" id="HBEO01011922">
    <property type="protein sequence ID" value="CAD8479838.1"/>
    <property type="molecule type" value="Transcribed_RNA"/>
</dbReference>
<evidence type="ECO:0000256" key="1">
    <source>
        <dbReference type="SAM" id="SignalP"/>
    </source>
</evidence>
<keyword evidence="1" id="KW-0732">Signal</keyword>
<protein>
    <submittedName>
        <fullName evidence="2">Uncharacterized protein</fullName>
    </submittedName>
</protein>
<feature type="signal peptide" evidence="1">
    <location>
        <begin position="1"/>
        <end position="23"/>
    </location>
</feature>
<proteinExistence type="predicted"/>
<accession>A0A7S0EEG4</accession>
<evidence type="ECO:0000313" key="2">
    <source>
        <dbReference type="EMBL" id="CAD8479838.1"/>
    </source>
</evidence>
<feature type="chain" id="PRO_5031201782" evidence="1">
    <location>
        <begin position="24"/>
        <end position="153"/>
    </location>
</feature>
<gene>
    <name evidence="2" type="ORF">HPHI1048_LOCUS8164</name>
</gene>
<organism evidence="2">
    <name type="scientific">Hanusia phi</name>
    <dbReference type="NCBI Taxonomy" id="3032"/>
    <lineage>
        <taxon>Eukaryota</taxon>
        <taxon>Cryptophyceae</taxon>
        <taxon>Pyrenomonadales</taxon>
        <taxon>Geminigeraceae</taxon>
        <taxon>Hanusia</taxon>
    </lineage>
</organism>